<dbReference type="EMBL" id="JBHUDD010000050">
    <property type="protein sequence ID" value="MFD1509327.1"/>
    <property type="molecule type" value="Genomic_DNA"/>
</dbReference>
<name>A0ABW4EG99_9RHOB</name>
<comment type="caution">
    <text evidence="2">The sequence shown here is derived from an EMBL/GenBank/DDBJ whole genome shotgun (WGS) entry which is preliminary data.</text>
</comment>
<keyword evidence="1" id="KW-0472">Membrane</keyword>
<reference evidence="3" key="1">
    <citation type="journal article" date="2019" name="Int. J. Syst. Evol. Microbiol.">
        <title>The Global Catalogue of Microorganisms (GCM) 10K type strain sequencing project: providing services to taxonomists for standard genome sequencing and annotation.</title>
        <authorList>
            <consortium name="The Broad Institute Genomics Platform"/>
            <consortium name="The Broad Institute Genome Sequencing Center for Infectious Disease"/>
            <person name="Wu L."/>
            <person name="Ma J."/>
        </authorList>
    </citation>
    <scope>NUCLEOTIDE SEQUENCE [LARGE SCALE GENOMIC DNA]</scope>
    <source>
        <strain evidence="3">CGMCC 1.12477</strain>
    </source>
</reference>
<feature type="transmembrane region" description="Helical" evidence="1">
    <location>
        <begin position="108"/>
        <end position="127"/>
    </location>
</feature>
<proteinExistence type="predicted"/>
<organism evidence="2 3">
    <name type="scientific">Lacimonas salitolerans</name>
    <dbReference type="NCBI Taxonomy" id="1323750"/>
    <lineage>
        <taxon>Bacteria</taxon>
        <taxon>Pseudomonadati</taxon>
        <taxon>Pseudomonadota</taxon>
        <taxon>Alphaproteobacteria</taxon>
        <taxon>Rhodobacterales</taxon>
        <taxon>Paracoccaceae</taxon>
        <taxon>Lacimonas</taxon>
    </lineage>
</organism>
<feature type="transmembrane region" description="Helical" evidence="1">
    <location>
        <begin position="19"/>
        <end position="35"/>
    </location>
</feature>
<keyword evidence="1" id="KW-1133">Transmembrane helix</keyword>
<dbReference type="Proteomes" id="UP001597186">
    <property type="component" value="Unassembled WGS sequence"/>
</dbReference>
<feature type="transmembrane region" description="Helical" evidence="1">
    <location>
        <begin position="42"/>
        <end position="61"/>
    </location>
</feature>
<feature type="transmembrane region" description="Helical" evidence="1">
    <location>
        <begin position="81"/>
        <end position="101"/>
    </location>
</feature>
<evidence type="ECO:0000313" key="3">
    <source>
        <dbReference type="Proteomes" id="UP001597186"/>
    </source>
</evidence>
<keyword evidence="3" id="KW-1185">Reference proteome</keyword>
<accession>A0ABW4EG99</accession>
<evidence type="ECO:0000256" key="1">
    <source>
        <dbReference type="SAM" id="Phobius"/>
    </source>
</evidence>
<evidence type="ECO:0000313" key="2">
    <source>
        <dbReference type="EMBL" id="MFD1509327.1"/>
    </source>
</evidence>
<keyword evidence="1" id="KW-0812">Transmembrane</keyword>
<dbReference type="RefSeq" id="WP_379914528.1">
    <property type="nucleotide sequence ID" value="NZ_JBHUDD010000050.1"/>
</dbReference>
<protein>
    <submittedName>
        <fullName evidence="2">Uncharacterized protein</fullName>
    </submittedName>
</protein>
<sequence>MGAFQPDPMLLNFLLLKEFVYLPVLAVLALLRGLVGRGAARLAAGVAFVLAVLGAAAVIGPGTVGLQGGPVVATAIKAGNLGGGMALPLLASAPMLASAFLPGVRWRWIDALHLLLIGALLTMWLMAR</sequence>
<gene>
    <name evidence="2" type="ORF">ACFTOW_07925</name>
</gene>